<dbReference type="PANTHER" id="PTHR43649">
    <property type="entry name" value="ARABINOSE-BINDING PROTEIN-RELATED"/>
    <property type="match status" value="1"/>
</dbReference>
<dbReference type="InterPro" id="IPR050490">
    <property type="entry name" value="Bact_solute-bd_prot1"/>
</dbReference>
<keyword evidence="1" id="KW-0547">Nucleotide-binding</keyword>
<keyword evidence="2" id="KW-1185">Reference proteome</keyword>
<evidence type="ECO:0000313" key="1">
    <source>
        <dbReference type="EMBL" id="GHO59095.1"/>
    </source>
</evidence>
<organism evidence="1 2">
    <name type="scientific">Ktedonobacter robiniae</name>
    <dbReference type="NCBI Taxonomy" id="2778365"/>
    <lineage>
        <taxon>Bacteria</taxon>
        <taxon>Bacillati</taxon>
        <taxon>Chloroflexota</taxon>
        <taxon>Ktedonobacteria</taxon>
        <taxon>Ktedonobacterales</taxon>
        <taxon>Ktedonobacteraceae</taxon>
        <taxon>Ktedonobacter</taxon>
    </lineage>
</organism>
<dbReference type="PANTHER" id="PTHR43649:SF11">
    <property type="entry name" value="ABC TRANSPORTER SUBSTRATE-BINDING PROTEIN YESO-RELATED"/>
    <property type="match status" value="1"/>
</dbReference>
<dbReference type="Gene3D" id="3.40.190.10">
    <property type="entry name" value="Periplasmic binding protein-like II"/>
    <property type="match status" value="2"/>
</dbReference>
<dbReference type="SUPFAM" id="SSF53850">
    <property type="entry name" value="Periplasmic binding protein-like II"/>
    <property type="match status" value="1"/>
</dbReference>
<accession>A0ABQ3V3P8</accession>
<evidence type="ECO:0000313" key="2">
    <source>
        <dbReference type="Proteomes" id="UP000654345"/>
    </source>
</evidence>
<keyword evidence="1" id="KW-0067">ATP-binding</keyword>
<dbReference type="GO" id="GO:0005524">
    <property type="term" value="F:ATP binding"/>
    <property type="evidence" value="ECO:0007669"/>
    <property type="project" value="UniProtKB-KW"/>
</dbReference>
<dbReference type="Pfam" id="PF01547">
    <property type="entry name" value="SBP_bac_1"/>
    <property type="match status" value="1"/>
</dbReference>
<dbReference type="RefSeq" id="WP_201375307.1">
    <property type="nucleotide sequence ID" value="NZ_BNJG01000003.1"/>
</dbReference>
<comment type="caution">
    <text evidence="1">The sequence shown here is derived from an EMBL/GenBank/DDBJ whole genome shotgun (WGS) entry which is preliminary data.</text>
</comment>
<proteinExistence type="predicted"/>
<gene>
    <name evidence="1" type="ORF">KSB_75700</name>
</gene>
<dbReference type="Proteomes" id="UP000654345">
    <property type="component" value="Unassembled WGS sequence"/>
</dbReference>
<dbReference type="InterPro" id="IPR006059">
    <property type="entry name" value="SBP"/>
</dbReference>
<sequence>MSSRITYTRRRVCQVGLSSLAGMTLLDLVGCGSDTGTAANETLQLSFWGPASRNKLTQNAIKAFQQAHSNITIHSWFADFSVYFNKLNTQIASGSIPDLIQMDMSYVARYVQEHELLDLTPFVNDKTIDLSDFDQGMLKNSEDNGVLYGISLGGNYECMIYDATLIQEAGLGTPPTSWTWNEFATYAGNISSALKSKGVYGSPDASGAMDMFEIWVRQRGKELWTTDGKVMFTVDDIASWFSYWDGMRKSGACVPAQTQATVTGSGPNTSLLAAGKTAFATGHSNQFGSFQALTKHTLALQTVPTGPGPGNYLKPSMLMSIGAKSKYAKDAATFINFLITDPKGAKAIGLDRGVPGSARARAALQPTLQAGDKAVLAYSDLMASNNTASPRTVLDPSVAGKVSTALSNASQAVGFGKQSIMAGANNFYQEAVKAVS</sequence>
<dbReference type="EMBL" id="BNJG01000003">
    <property type="protein sequence ID" value="GHO59095.1"/>
    <property type="molecule type" value="Genomic_DNA"/>
</dbReference>
<name>A0ABQ3V3P8_9CHLR</name>
<reference evidence="1 2" key="1">
    <citation type="journal article" date="2021" name="Int. J. Syst. Evol. Microbiol.">
        <title>Reticulibacter mediterranei gen. nov., sp. nov., within the new family Reticulibacteraceae fam. nov., and Ktedonospora formicarum gen. nov., sp. nov., Ktedonobacter robiniae sp. nov., Dictyobacter formicarum sp. nov. and Dictyobacter arantiisoli sp. nov., belonging to the class Ktedonobacteria.</title>
        <authorList>
            <person name="Yabe S."/>
            <person name="Zheng Y."/>
            <person name="Wang C.M."/>
            <person name="Sakai Y."/>
            <person name="Abe K."/>
            <person name="Yokota A."/>
            <person name="Donadio S."/>
            <person name="Cavaletti L."/>
            <person name="Monciardini P."/>
        </authorList>
    </citation>
    <scope>NUCLEOTIDE SEQUENCE [LARGE SCALE GENOMIC DNA]</scope>
    <source>
        <strain evidence="1 2">SOSP1-30</strain>
    </source>
</reference>
<protein>
    <submittedName>
        <fullName evidence="1">ABC transporter ATP-binding protein</fullName>
    </submittedName>
</protein>